<dbReference type="AlphaFoldDB" id="A0A142B8M4"/>
<dbReference type="KEGG" id="emp:EZMO1_0882"/>
<proteinExistence type="predicted"/>
<gene>
    <name evidence="1" type="ORF">EZMO1_0882</name>
</gene>
<dbReference type="STRING" id="570277.EZMO1_0882"/>
<dbReference type="PATRIC" id="fig|570277.3.peg.959"/>
<reference evidence="1 2" key="1">
    <citation type="journal article" date="2016" name="Front. Microbiol.">
        <title>Genomic Insight into the Host-Endosymbiont Relationship of Endozoicomonas montiporae CL-33(T) with its Coral Host.</title>
        <authorList>
            <person name="Ding J.-Y."/>
            <person name="Shiu J.-H."/>
            <person name="Chen W.-M."/>
            <person name="Chiang Y.-R."/>
            <person name="Tang S.-L."/>
        </authorList>
    </citation>
    <scope>NUCLEOTIDE SEQUENCE [LARGE SCALE GENOMIC DNA]</scope>
    <source>
        <strain evidence="1 2">CL-33</strain>
    </source>
</reference>
<accession>A0A142B8M4</accession>
<sequence length="53" mass="6362">MTYDSSFDSYFSMLSKCILIDSLRFWLKWIDSIIMNESNDIREIKNDARSFSQ</sequence>
<organism evidence="1 2">
    <name type="scientific">Endozoicomonas montiporae CL-33</name>
    <dbReference type="NCBI Taxonomy" id="570277"/>
    <lineage>
        <taxon>Bacteria</taxon>
        <taxon>Pseudomonadati</taxon>
        <taxon>Pseudomonadota</taxon>
        <taxon>Gammaproteobacteria</taxon>
        <taxon>Oceanospirillales</taxon>
        <taxon>Endozoicomonadaceae</taxon>
        <taxon>Endozoicomonas</taxon>
    </lineage>
</organism>
<protein>
    <submittedName>
        <fullName evidence="1">Uncharacterized protein</fullName>
    </submittedName>
</protein>
<evidence type="ECO:0000313" key="1">
    <source>
        <dbReference type="EMBL" id="AMO55100.1"/>
    </source>
</evidence>
<name>A0A142B8M4_9GAMM</name>
<dbReference type="Proteomes" id="UP000071065">
    <property type="component" value="Chromosome"/>
</dbReference>
<evidence type="ECO:0000313" key="2">
    <source>
        <dbReference type="Proteomes" id="UP000071065"/>
    </source>
</evidence>
<dbReference type="EMBL" id="CP013251">
    <property type="protein sequence ID" value="AMO55100.1"/>
    <property type="molecule type" value="Genomic_DNA"/>
</dbReference>